<feature type="region of interest" description="Disordered" evidence="1">
    <location>
        <begin position="73"/>
        <end position="92"/>
    </location>
</feature>
<name>A0ABV4HUL9_9GAMM</name>
<dbReference type="EMBL" id="JBFWIC010000035">
    <property type="protein sequence ID" value="MEZ0476440.1"/>
    <property type="molecule type" value="Genomic_DNA"/>
</dbReference>
<feature type="compositionally biased region" description="Low complexity" evidence="1">
    <location>
        <begin position="73"/>
        <end position="87"/>
    </location>
</feature>
<evidence type="ECO:0000256" key="2">
    <source>
        <dbReference type="SAM" id="Phobius"/>
    </source>
</evidence>
<organism evidence="3 4">
    <name type="scientific">Luteimonas salinilitoris</name>
    <dbReference type="NCBI Taxonomy" id="3237697"/>
    <lineage>
        <taxon>Bacteria</taxon>
        <taxon>Pseudomonadati</taxon>
        <taxon>Pseudomonadota</taxon>
        <taxon>Gammaproteobacteria</taxon>
        <taxon>Lysobacterales</taxon>
        <taxon>Lysobacteraceae</taxon>
        <taxon>Luteimonas</taxon>
    </lineage>
</organism>
<sequence>MPDRAHNHTAPGDWQTALAALPQETPPAGGWNAVTTRLDARRRRWPLWTAAAAVLLLAVALPWRLQLRDGAPGEAHGTAATDTGAAPAAPPAGPVDATLEALYVESAQLEALVPLMQDTRVSSGSAALLAGELETRLALIDATLTQPDLPPDRELALWQARVDTLRTLAGFEGTRRWLAANGSHYDPVLVRID</sequence>
<keyword evidence="4" id="KW-1185">Reference proteome</keyword>
<accession>A0ABV4HUL9</accession>
<protein>
    <submittedName>
        <fullName evidence="3">Uncharacterized protein</fullName>
    </submittedName>
</protein>
<dbReference type="RefSeq" id="WP_370565679.1">
    <property type="nucleotide sequence ID" value="NZ_JBFWIB010000022.1"/>
</dbReference>
<reference evidence="3 4" key="1">
    <citation type="submission" date="2024-07" db="EMBL/GenBank/DDBJ databases">
        <title>Luteimonas salilacus sp. nov., isolated from the shore soil of Salt Lake in Tibet of China.</title>
        <authorList>
            <person name="Zhang X."/>
            <person name="Li A."/>
        </authorList>
    </citation>
    <scope>NUCLEOTIDE SEQUENCE [LARGE SCALE GENOMIC DNA]</scope>
    <source>
        <strain evidence="3 4">B3-2-R+30</strain>
    </source>
</reference>
<feature type="transmembrane region" description="Helical" evidence="2">
    <location>
        <begin position="45"/>
        <end position="63"/>
    </location>
</feature>
<evidence type="ECO:0000313" key="4">
    <source>
        <dbReference type="Proteomes" id="UP001566331"/>
    </source>
</evidence>
<keyword evidence="2" id="KW-1133">Transmembrane helix</keyword>
<evidence type="ECO:0000313" key="3">
    <source>
        <dbReference type="EMBL" id="MEZ0476440.1"/>
    </source>
</evidence>
<keyword evidence="2" id="KW-0812">Transmembrane</keyword>
<comment type="caution">
    <text evidence="3">The sequence shown here is derived from an EMBL/GenBank/DDBJ whole genome shotgun (WGS) entry which is preliminary data.</text>
</comment>
<gene>
    <name evidence="3" type="ORF">AB6713_17740</name>
</gene>
<keyword evidence="2" id="KW-0472">Membrane</keyword>
<dbReference type="Proteomes" id="UP001566331">
    <property type="component" value="Unassembled WGS sequence"/>
</dbReference>
<evidence type="ECO:0000256" key="1">
    <source>
        <dbReference type="SAM" id="MobiDB-lite"/>
    </source>
</evidence>
<proteinExistence type="predicted"/>